<dbReference type="EMBL" id="SDHX01000002">
    <property type="protein sequence ID" value="RXK53365.1"/>
    <property type="molecule type" value="Genomic_DNA"/>
</dbReference>
<evidence type="ECO:0000256" key="1">
    <source>
        <dbReference type="SAM" id="SignalP"/>
    </source>
</evidence>
<evidence type="ECO:0000313" key="3">
    <source>
        <dbReference type="Proteomes" id="UP000290218"/>
    </source>
</evidence>
<dbReference type="RefSeq" id="WP_129048955.1">
    <property type="nucleotide sequence ID" value="NZ_SDHX01000002.1"/>
</dbReference>
<comment type="caution">
    <text evidence="2">The sequence shown here is derived from an EMBL/GenBank/DDBJ whole genome shotgun (WGS) entry which is preliminary data.</text>
</comment>
<dbReference type="SUPFAM" id="SSF51445">
    <property type="entry name" value="(Trans)glycosidases"/>
    <property type="match status" value="1"/>
</dbReference>
<protein>
    <recommendedName>
        <fullName evidence="4">Glycoside hydrolase family 5 domain-containing protein</fullName>
    </recommendedName>
</protein>
<name>A0A4Q1C4Z4_9BACT</name>
<organism evidence="2 3">
    <name type="scientific">Oleiharenicola lentus</name>
    <dbReference type="NCBI Taxonomy" id="2508720"/>
    <lineage>
        <taxon>Bacteria</taxon>
        <taxon>Pseudomonadati</taxon>
        <taxon>Verrucomicrobiota</taxon>
        <taxon>Opitutia</taxon>
        <taxon>Opitutales</taxon>
        <taxon>Opitutaceae</taxon>
        <taxon>Oleiharenicola</taxon>
    </lineage>
</organism>
<dbReference type="Proteomes" id="UP000290218">
    <property type="component" value="Unassembled WGS sequence"/>
</dbReference>
<dbReference type="OrthoDB" id="1395472at2"/>
<dbReference type="InterPro" id="IPR017853">
    <property type="entry name" value="GH"/>
</dbReference>
<proteinExistence type="predicted"/>
<keyword evidence="1" id="KW-0732">Signal</keyword>
<gene>
    <name evidence="2" type="ORF">ESB00_16865</name>
</gene>
<dbReference type="Gene3D" id="3.20.20.80">
    <property type="entry name" value="Glycosidases"/>
    <property type="match status" value="1"/>
</dbReference>
<dbReference type="AlphaFoldDB" id="A0A4Q1C4Z4"/>
<sequence length="670" mass="73790">MKPRLLLALIFVMPALVELAAQPEFMPWGNLTGLRIEGQRFPFETSVRAVRADWSGYTQSSKYNWEGHQTYTREGDAQTAEHALAGLPVNYTVRVHDRGAGTVELHVRLRATADADLAGLYFCLSLPPEFARGTLERVDPAGGVHAQPLAALSLPHSLPGNGQGLRFRIGEQEIQCRADEPGRWLLRQDATTHPAYLNDPRPAQDFAQRDPQGRPVDLQCYFPLVTGPVRRDQVVERVFQIQVAAPVDQRPVTLTLDPAKPGRPFTGIGGNFRLQFPEQDPAVIAYCLENLRVTWTRIAMYWREWHPEEAMDPLARAQAGQLSPLLQRQLELARSFARRGLPVIVSVWDPPRWAAEPWPGGERGEALRPEKLDAIARSIADYLVHLRDHYGVEADLFSFNETDVGVEVRETPEMHARHARVLGAAFAARGLRTKMLLGDTGHGTAVASRILGVVRRDPAARAHGGAVAFHTYHGCTPEDLSAWTEASRELGLPLMVTEGGPDSAAHRYPQVFLEPWFALHEIELYLRIAAACQPETIMPWQLTADYSVLTGGGLYGDQGPLRPTQRFWNLKQLGDTPVGAHWIPLKVAGPALTAAAWTVPGTGETGLHLVNDGAAREIELRGLPSGVRTLEVRQTDAVHGAERMAPVVPEHGVARFIAPAGAYLSLTGRP</sequence>
<reference evidence="2 3" key="1">
    <citation type="submission" date="2019-01" db="EMBL/GenBank/DDBJ databases">
        <title>Lacunisphaera sp. strain TWA-58.</title>
        <authorList>
            <person name="Chen W.-M."/>
        </authorList>
    </citation>
    <scope>NUCLEOTIDE SEQUENCE [LARGE SCALE GENOMIC DNA]</scope>
    <source>
        <strain evidence="2 3">TWA-58</strain>
    </source>
</reference>
<evidence type="ECO:0008006" key="4">
    <source>
        <dbReference type="Google" id="ProtNLM"/>
    </source>
</evidence>
<keyword evidence="3" id="KW-1185">Reference proteome</keyword>
<feature type="signal peptide" evidence="1">
    <location>
        <begin position="1"/>
        <end position="20"/>
    </location>
</feature>
<feature type="chain" id="PRO_5020192451" description="Glycoside hydrolase family 5 domain-containing protein" evidence="1">
    <location>
        <begin position="21"/>
        <end position="670"/>
    </location>
</feature>
<accession>A0A4Q1C4Z4</accession>
<evidence type="ECO:0000313" key="2">
    <source>
        <dbReference type="EMBL" id="RXK53365.1"/>
    </source>
</evidence>